<evidence type="ECO:0000256" key="9">
    <source>
        <dbReference type="PROSITE-ProRule" id="PRU01240"/>
    </source>
</evidence>
<dbReference type="InterPro" id="IPR022398">
    <property type="entry name" value="Peptidase_S8_His-AS"/>
</dbReference>
<sequence length="549" mass="59558">DRVAAAHGYLNLGQVSADGPARPKLWLSPAAPQHLCWAGRSVSGVSVLGALCLVCLQHCGDKNSRCRSEMNVQAAWKRGYTGKNVVVTILDDGIERNHPDLAPNYDSYASYDVNGNDYDPSPRYDASNENKHGTRCAGEVAASANNSYCIVGVAYNAKIGGIRMLDGDVTDVVEAKSLGTRPNYIDIYSASWGPDDDGKTVDGPGRLARQAFEHGIRKGRQGLGSIFVWASGNGGREGDHCSCDGYTNSVYTISVSSTTENGHRPWYLEECASTLATTYSSGAFYERRIVTTDLRQRCTDGHTGTSVSAPMVAGIIALALEANSQLTWRDVQHLLVKTSRPAHLKANDWKVNGAGHKGAAETRGLGRPTPTPGRSIPVVQTLWTTALTTACADHSDQHVGFLEHVVARISISHPRRGDLQIHLTSPSGTRSQLLAKRLLDHSNEGFTNWEFMTVHCWGEKAEGEWTLEIQDMPSQVRNREKQGQWLLGWSQHFLCFSPVVSPTLDSATVPQPLFESLHVQQSPHSPHLATLAAPNLCSMSGLAALGHFI</sequence>
<protein>
    <recommendedName>
        <fullName evidence="12">P/Homo B domain-containing protein</fullName>
    </recommendedName>
</protein>
<dbReference type="PANTHER" id="PTHR42884:SF8">
    <property type="entry name" value="PROPROTEIN CONVERTASE SUBTILISIN_KEXIN TYPE 6"/>
    <property type="match status" value="1"/>
</dbReference>
<dbReference type="Pfam" id="PF01483">
    <property type="entry name" value="P_proprotein"/>
    <property type="match status" value="1"/>
</dbReference>
<feature type="active site" description="Charge relay system" evidence="8 9">
    <location>
        <position position="306"/>
    </location>
</feature>
<dbReference type="InterPro" id="IPR000209">
    <property type="entry name" value="Peptidase_S8/S53_dom"/>
</dbReference>
<dbReference type="PRINTS" id="PR00723">
    <property type="entry name" value="SUBTILISIN"/>
</dbReference>
<evidence type="ECO:0000313" key="13">
    <source>
        <dbReference type="Ensembl" id="ENSBGRP00000024973.1"/>
    </source>
</evidence>
<dbReference type="Proteomes" id="UP000694520">
    <property type="component" value="Chromosome 17"/>
</dbReference>
<dbReference type="FunFam" id="3.40.50.200:FF:000002">
    <property type="entry name" value="Proprotein convertase subtilisin/kexin type 5"/>
    <property type="match status" value="1"/>
</dbReference>
<keyword evidence="1 9" id="KW-0645">Protease</keyword>
<evidence type="ECO:0000256" key="3">
    <source>
        <dbReference type="ARBA" id="ARBA00022729"/>
    </source>
</evidence>
<evidence type="ECO:0000256" key="4">
    <source>
        <dbReference type="ARBA" id="ARBA00022801"/>
    </source>
</evidence>
<keyword evidence="7" id="KW-0325">Glycoprotein</keyword>
<evidence type="ECO:0000256" key="6">
    <source>
        <dbReference type="ARBA" id="ARBA00023145"/>
    </source>
</evidence>
<name>A0A8B9XN32_BOSMU</name>
<organism evidence="13 14">
    <name type="scientific">Bos mutus grunniens</name>
    <name type="common">Wild yak</name>
    <name type="synonym">Bos grunniens</name>
    <dbReference type="NCBI Taxonomy" id="30521"/>
    <lineage>
        <taxon>Eukaryota</taxon>
        <taxon>Metazoa</taxon>
        <taxon>Chordata</taxon>
        <taxon>Craniata</taxon>
        <taxon>Vertebrata</taxon>
        <taxon>Euteleostomi</taxon>
        <taxon>Mammalia</taxon>
        <taxon>Eutheria</taxon>
        <taxon>Laurasiatheria</taxon>
        <taxon>Artiodactyla</taxon>
        <taxon>Ruminantia</taxon>
        <taxon>Pecora</taxon>
        <taxon>Bovidae</taxon>
        <taxon>Bovinae</taxon>
        <taxon>Bos</taxon>
    </lineage>
</organism>
<dbReference type="InterPro" id="IPR008979">
    <property type="entry name" value="Galactose-bd-like_sf"/>
</dbReference>
<feature type="region of interest" description="Disordered" evidence="11">
    <location>
        <begin position="352"/>
        <end position="375"/>
    </location>
</feature>
<keyword evidence="14" id="KW-1185">Reference proteome</keyword>
<dbReference type="GeneTree" id="ENSGT00940000159506"/>
<evidence type="ECO:0000256" key="1">
    <source>
        <dbReference type="ARBA" id="ARBA00022670"/>
    </source>
</evidence>
<keyword evidence="4 9" id="KW-0378">Hydrolase</keyword>
<evidence type="ECO:0000256" key="2">
    <source>
        <dbReference type="ARBA" id="ARBA00022685"/>
    </source>
</evidence>
<dbReference type="PANTHER" id="PTHR42884">
    <property type="entry name" value="PROPROTEIN CONVERTASE SUBTILISIN/KEXIN-RELATED"/>
    <property type="match status" value="1"/>
</dbReference>
<dbReference type="PROSITE" id="PS00136">
    <property type="entry name" value="SUBTILASE_ASP"/>
    <property type="match status" value="1"/>
</dbReference>
<dbReference type="Gene3D" id="3.40.50.200">
    <property type="entry name" value="Peptidase S8/S53 domain"/>
    <property type="match status" value="1"/>
</dbReference>
<dbReference type="GO" id="GO:0005615">
    <property type="term" value="C:extracellular space"/>
    <property type="evidence" value="ECO:0007669"/>
    <property type="project" value="TreeGrafter"/>
</dbReference>
<dbReference type="GO" id="GO:0009986">
    <property type="term" value="C:cell surface"/>
    <property type="evidence" value="ECO:0007669"/>
    <property type="project" value="TreeGrafter"/>
</dbReference>
<evidence type="ECO:0000256" key="8">
    <source>
        <dbReference type="PIRSR" id="PIRSR615500-1"/>
    </source>
</evidence>
<dbReference type="PROSITE" id="PS00138">
    <property type="entry name" value="SUBTILASE_SER"/>
    <property type="match status" value="1"/>
</dbReference>
<dbReference type="GO" id="GO:0016020">
    <property type="term" value="C:membrane"/>
    <property type="evidence" value="ECO:0007669"/>
    <property type="project" value="TreeGrafter"/>
</dbReference>
<dbReference type="InterPro" id="IPR023828">
    <property type="entry name" value="Peptidase_S8_Ser-AS"/>
</dbReference>
<keyword evidence="2" id="KW-0165">Cleavage on pair of basic residues</keyword>
<dbReference type="InterPro" id="IPR036852">
    <property type="entry name" value="Peptidase_S8/S53_dom_sf"/>
</dbReference>
<dbReference type="SUPFAM" id="SSF49785">
    <property type="entry name" value="Galactose-binding domain-like"/>
    <property type="match status" value="1"/>
</dbReference>
<comment type="similarity">
    <text evidence="9 10">Belongs to the peptidase S8 family.</text>
</comment>
<reference evidence="13" key="3">
    <citation type="submission" date="2025-09" db="UniProtKB">
        <authorList>
            <consortium name="Ensembl"/>
        </authorList>
    </citation>
    <scope>IDENTIFICATION</scope>
</reference>
<dbReference type="Ensembl" id="ENSBGRT00000028810.1">
    <property type="protein sequence ID" value="ENSBGRP00000024973.1"/>
    <property type="gene ID" value="ENSBGRG00000015565.1"/>
</dbReference>
<keyword evidence="6" id="KW-0865">Zymogen</keyword>
<dbReference type="InterPro" id="IPR034182">
    <property type="entry name" value="Kexin/furin"/>
</dbReference>
<dbReference type="SUPFAM" id="SSF52743">
    <property type="entry name" value="Subtilisin-like"/>
    <property type="match status" value="1"/>
</dbReference>
<dbReference type="InterPro" id="IPR023827">
    <property type="entry name" value="Peptidase_S8_Asp-AS"/>
</dbReference>
<dbReference type="GO" id="GO:0016486">
    <property type="term" value="P:peptide hormone processing"/>
    <property type="evidence" value="ECO:0007669"/>
    <property type="project" value="TreeGrafter"/>
</dbReference>
<dbReference type="GO" id="GO:0004252">
    <property type="term" value="F:serine-type endopeptidase activity"/>
    <property type="evidence" value="ECO:0007669"/>
    <property type="project" value="UniProtKB-UniRule"/>
</dbReference>
<dbReference type="PROSITE" id="PS51892">
    <property type="entry name" value="SUBTILASE"/>
    <property type="match status" value="1"/>
</dbReference>
<feature type="active site" description="Charge relay system" evidence="8 9">
    <location>
        <position position="91"/>
    </location>
</feature>
<dbReference type="InterPro" id="IPR002884">
    <property type="entry name" value="P_dom"/>
</dbReference>
<dbReference type="PROSITE" id="PS51829">
    <property type="entry name" value="P_HOMO_B"/>
    <property type="match status" value="1"/>
</dbReference>
<dbReference type="Gene3D" id="2.60.120.260">
    <property type="entry name" value="Galactose-binding domain-like"/>
    <property type="match status" value="1"/>
</dbReference>
<reference evidence="13" key="2">
    <citation type="submission" date="2025-08" db="UniProtKB">
        <authorList>
            <consortium name="Ensembl"/>
        </authorList>
    </citation>
    <scope>IDENTIFICATION</scope>
</reference>
<dbReference type="Pfam" id="PF00082">
    <property type="entry name" value="Peptidase_S8"/>
    <property type="match status" value="1"/>
</dbReference>
<evidence type="ECO:0000256" key="5">
    <source>
        <dbReference type="ARBA" id="ARBA00022825"/>
    </source>
</evidence>
<dbReference type="InterPro" id="IPR015500">
    <property type="entry name" value="Peptidase_S8_subtilisin-rel"/>
</dbReference>
<dbReference type="FunFam" id="2.60.120.260:FF:000006">
    <property type="entry name" value="Proprotein convertase subtilisin/kexin type 5"/>
    <property type="match status" value="1"/>
</dbReference>
<evidence type="ECO:0000256" key="10">
    <source>
        <dbReference type="RuleBase" id="RU003355"/>
    </source>
</evidence>
<reference evidence="13" key="1">
    <citation type="submission" date="2019-05" db="EMBL/GenBank/DDBJ databases">
        <authorList>
            <person name="Zhang S."/>
            <person name="Liu J."/>
        </authorList>
    </citation>
    <scope>NUCLEOTIDE SEQUENCE [LARGE SCALE GENOMIC DNA]</scope>
</reference>
<dbReference type="AlphaFoldDB" id="A0A8B9XN32"/>
<keyword evidence="3" id="KW-0732">Signal</keyword>
<evidence type="ECO:0000256" key="7">
    <source>
        <dbReference type="ARBA" id="ARBA00023180"/>
    </source>
</evidence>
<dbReference type="PROSITE" id="PS00137">
    <property type="entry name" value="SUBTILASE_HIS"/>
    <property type="match status" value="1"/>
</dbReference>
<keyword evidence="5 9" id="KW-0720">Serine protease</keyword>
<evidence type="ECO:0000256" key="11">
    <source>
        <dbReference type="SAM" id="MobiDB-lite"/>
    </source>
</evidence>
<feature type="domain" description="P/Homo B" evidence="12">
    <location>
        <begin position="358"/>
        <end position="501"/>
    </location>
</feature>
<feature type="active site" description="Charge relay system" evidence="8 9">
    <location>
        <position position="132"/>
    </location>
</feature>
<evidence type="ECO:0000313" key="14">
    <source>
        <dbReference type="Proteomes" id="UP000694520"/>
    </source>
</evidence>
<proteinExistence type="inferred from homology"/>
<accession>A0A8B9XN32</accession>
<dbReference type="CDD" id="cd04059">
    <property type="entry name" value="Peptidases_S8_Protein_convertases_Kexins_Furin-like"/>
    <property type="match status" value="1"/>
</dbReference>
<evidence type="ECO:0000259" key="12">
    <source>
        <dbReference type="PROSITE" id="PS51829"/>
    </source>
</evidence>